<protein>
    <submittedName>
        <fullName evidence="7">Polysaccharide biosynthesis protein</fullName>
    </submittedName>
</protein>
<gene>
    <name evidence="7" type="ORF">F7O84_02870</name>
</gene>
<sequence length="505" mass="55499">MKKLHTIIKGTLYLTIAGFISRIIGFFYRIFLSHTIGAEGMGIYQLIFPVYILCFSLTVSGIHTGISRFTSAKLATNDLKGALKVLYAGLILALVPSVLIAYLIYSNSGYIAIHFLKEERCSDLLKIIAFSVPFGAIHTCINGYYYGTKKAGVPAFSQLIEQVIRVISVYVIYVVVTDKGIPVTASIAAIGIVTGEIASALFTVTAILLQTNVSHSTYLNGRIPSYYFKNIFTLSLPLTANRVVITLLQSVEAVLIPIQLRKYGLTNSEALSIYGILNGMALPLILFPSSFTNSLSVMLLPDVAEAQAASNTNRIQRTSKVTIQYCIILGILCTGIFLCFGDDMGRIIFNSSLSGDFVVTLAWICPFLYLSTTLTSILHGLGKTTVTFLHSLASIFIRIAFILICVPRFGIQGYLWGLLAGQLAMTFLNYIVLNLYVPISISLYQWVVKPLGVLCISICFGVYTSVLLKHLNWQNNLINVGISCTSICIVYLLILYYLKLFPSKS</sequence>
<dbReference type="PIRSF" id="PIRSF038958">
    <property type="entry name" value="PG_synth_SpoVB"/>
    <property type="match status" value="1"/>
</dbReference>
<feature type="transmembrane region" description="Helical" evidence="6">
    <location>
        <begin position="443"/>
        <end position="465"/>
    </location>
</feature>
<feature type="transmembrane region" description="Helical" evidence="6">
    <location>
        <begin position="347"/>
        <end position="369"/>
    </location>
</feature>
<dbReference type="AlphaFoldDB" id="A0A7V7QLR7"/>
<keyword evidence="2" id="KW-1003">Cell membrane</keyword>
<keyword evidence="3 6" id="KW-0812">Transmembrane</keyword>
<evidence type="ECO:0000313" key="7">
    <source>
        <dbReference type="EMBL" id="KAB1439358.1"/>
    </source>
</evidence>
<evidence type="ECO:0000256" key="3">
    <source>
        <dbReference type="ARBA" id="ARBA00022692"/>
    </source>
</evidence>
<feature type="transmembrane region" description="Helical" evidence="6">
    <location>
        <begin position="12"/>
        <end position="31"/>
    </location>
</feature>
<evidence type="ECO:0000256" key="1">
    <source>
        <dbReference type="ARBA" id="ARBA00004651"/>
    </source>
</evidence>
<evidence type="ECO:0000256" key="4">
    <source>
        <dbReference type="ARBA" id="ARBA00022989"/>
    </source>
</evidence>
<dbReference type="PANTHER" id="PTHR30250:SF24">
    <property type="entry name" value="STAGE V SPORULATION PROTEIN B"/>
    <property type="match status" value="1"/>
</dbReference>
<proteinExistence type="predicted"/>
<evidence type="ECO:0000256" key="5">
    <source>
        <dbReference type="ARBA" id="ARBA00023136"/>
    </source>
</evidence>
<evidence type="ECO:0000313" key="8">
    <source>
        <dbReference type="Proteomes" id="UP000461768"/>
    </source>
</evidence>
<feature type="transmembrane region" description="Helical" evidence="6">
    <location>
        <begin position="271"/>
        <end position="291"/>
    </location>
</feature>
<dbReference type="EMBL" id="WAGX01000004">
    <property type="protein sequence ID" value="KAB1439358.1"/>
    <property type="molecule type" value="Genomic_DNA"/>
</dbReference>
<dbReference type="InterPro" id="IPR050833">
    <property type="entry name" value="Poly_Biosynth_Transport"/>
</dbReference>
<feature type="transmembrane region" description="Helical" evidence="6">
    <location>
        <begin position="477"/>
        <end position="498"/>
    </location>
</feature>
<feature type="transmembrane region" description="Helical" evidence="6">
    <location>
        <begin position="85"/>
        <end position="105"/>
    </location>
</feature>
<reference evidence="7 8" key="2">
    <citation type="submission" date="2020-02" db="EMBL/GenBank/DDBJ databases">
        <title>Candidatus Galacturonibacter soehngenii shows hetero-acetogenic catabolism of galacturonic acid but lacks a canonical carbon monoxide dehydrogenase/acetyl-CoA synthase complex.</title>
        <authorList>
            <person name="Diender M."/>
            <person name="Stouten G.R."/>
            <person name="Petersen J.F."/>
            <person name="Nielsen P.H."/>
            <person name="Dueholm M.S."/>
            <person name="Pronk J.T."/>
            <person name="Van Loosdrecht M.C.M."/>
        </authorList>
    </citation>
    <scope>NUCLEOTIDE SEQUENCE [LARGE SCALE GENOMIC DNA]</scope>
    <source>
        <strain evidence="7">GalUA</strain>
    </source>
</reference>
<name>A0A7V7QLR7_9FIRM</name>
<feature type="transmembrane region" description="Helical" evidence="6">
    <location>
        <begin position="322"/>
        <end position="340"/>
    </location>
</feature>
<keyword evidence="8" id="KW-1185">Reference proteome</keyword>
<keyword evidence="5 6" id="KW-0472">Membrane</keyword>
<comment type="caution">
    <text evidence="7">The sequence shown here is derived from an EMBL/GenBank/DDBJ whole genome shotgun (WGS) entry which is preliminary data.</text>
</comment>
<feature type="transmembrane region" description="Helical" evidence="6">
    <location>
        <begin position="389"/>
        <end position="406"/>
    </location>
</feature>
<dbReference type="GO" id="GO:0005886">
    <property type="term" value="C:plasma membrane"/>
    <property type="evidence" value="ECO:0007669"/>
    <property type="project" value="UniProtKB-SubCell"/>
</dbReference>
<feature type="transmembrane region" description="Helical" evidence="6">
    <location>
        <begin position="188"/>
        <end position="209"/>
    </location>
</feature>
<comment type="subcellular location">
    <subcellularLocation>
        <location evidence="1">Cell membrane</location>
        <topology evidence="1">Multi-pass membrane protein</topology>
    </subcellularLocation>
</comment>
<dbReference type="InterPro" id="IPR002797">
    <property type="entry name" value="Polysacc_synth"/>
</dbReference>
<dbReference type="RefSeq" id="WP_151141773.1">
    <property type="nucleotide sequence ID" value="NZ_WAGX01000004.1"/>
</dbReference>
<feature type="transmembrane region" description="Helical" evidence="6">
    <location>
        <begin position="413"/>
        <end position="437"/>
    </location>
</feature>
<dbReference type="PANTHER" id="PTHR30250">
    <property type="entry name" value="PST FAMILY PREDICTED COLANIC ACID TRANSPORTER"/>
    <property type="match status" value="1"/>
</dbReference>
<evidence type="ECO:0000256" key="2">
    <source>
        <dbReference type="ARBA" id="ARBA00022475"/>
    </source>
</evidence>
<evidence type="ECO:0000256" key="6">
    <source>
        <dbReference type="SAM" id="Phobius"/>
    </source>
</evidence>
<dbReference type="Pfam" id="PF01943">
    <property type="entry name" value="Polysacc_synt"/>
    <property type="match status" value="1"/>
</dbReference>
<dbReference type="Proteomes" id="UP000461768">
    <property type="component" value="Unassembled WGS sequence"/>
</dbReference>
<reference evidence="7 8" key="1">
    <citation type="submission" date="2019-09" db="EMBL/GenBank/DDBJ databases">
        <authorList>
            <person name="Valk L.C."/>
        </authorList>
    </citation>
    <scope>NUCLEOTIDE SEQUENCE [LARGE SCALE GENOMIC DNA]</scope>
    <source>
        <strain evidence="7">GalUA</strain>
    </source>
</reference>
<feature type="transmembrane region" description="Helical" evidence="6">
    <location>
        <begin position="43"/>
        <end position="64"/>
    </location>
</feature>
<feature type="transmembrane region" description="Helical" evidence="6">
    <location>
        <begin position="159"/>
        <end position="176"/>
    </location>
</feature>
<accession>A0A7V7QLR7</accession>
<dbReference type="OrthoDB" id="9775950at2"/>
<dbReference type="InterPro" id="IPR024923">
    <property type="entry name" value="PG_synth_SpoVB"/>
</dbReference>
<keyword evidence="4 6" id="KW-1133">Transmembrane helix</keyword>
<organism evidence="7 8">
    <name type="scientific">Candidatus Galacturonatibacter soehngenii</name>
    <dbReference type="NCBI Taxonomy" id="2307010"/>
    <lineage>
        <taxon>Bacteria</taxon>
        <taxon>Bacillati</taxon>
        <taxon>Bacillota</taxon>
        <taxon>Clostridia</taxon>
        <taxon>Lachnospirales</taxon>
        <taxon>Lachnospiraceae</taxon>
        <taxon>Candidatus Galacturonatibacter</taxon>
    </lineage>
</organism>
<dbReference type="CDD" id="cd13124">
    <property type="entry name" value="MATE_SpoVB_like"/>
    <property type="match status" value="1"/>
</dbReference>
<feature type="transmembrane region" description="Helical" evidence="6">
    <location>
        <begin position="125"/>
        <end position="147"/>
    </location>
</feature>